<sequence>MENKVHLWIGSNFSSEEEYMHYFELDYSEEEGIDSPNYRVCGFCKDLGIMWYDEDFIGVIPRFDNDVMLDEILVDAAVDESEISFIKARCEVLGIKRANAIFWYQDPELVIKESDNQTYNNLYYIGQYKGD</sequence>
<evidence type="ECO:0008006" key="3">
    <source>
        <dbReference type="Google" id="ProtNLM"/>
    </source>
</evidence>
<reference evidence="1 2" key="1">
    <citation type="submission" date="2020-01" db="EMBL/GenBank/DDBJ databases">
        <title>The genomic epidemiology of tigecycline resistance gene tet(X) variants in a swine farm in China.</title>
        <authorList>
            <person name="Peng K."/>
            <person name="Li R."/>
        </authorList>
    </citation>
    <scope>NUCLEOTIDE SEQUENCE [LARGE SCALE GENOMIC DNA]</scope>
    <source>
        <strain evidence="1 2">ZN3</strain>
    </source>
</reference>
<dbReference type="EMBL" id="CP047344">
    <property type="protein sequence ID" value="QIF93135.1"/>
    <property type="molecule type" value="Genomic_DNA"/>
</dbReference>
<dbReference type="Pfam" id="PF14112">
    <property type="entry name" value="DUF4284"/>
    <property type="match status" value="1"/>
</dbReference>
<keyword evidence="2" id="KW-1185">Reference proteome</keyword>
<accession>A0A6G6SF43</accession>
<evidence type="ECO:0000313" key="1">
    <source>
        <dbReference type="EMBL" id="QIF93135.1"/>
    </source>
</evidence>
<dbReference type="Proteomes" id="UP000503287">
    <property type="component" value="Chromosome"/>
</dbReference>
<organism evidence="1 2">
    <name type="scientific">Proteus vulgaris</name>
    <dbReference type="NCBI Taxonomy" id="585"/>
    <lineage>
        <taxon>Bacteria</taxon>
        <taxon>Pseudomonadati</taxon>
        <taxon>Pseudomonadota</taxon>
        <taxon>Gammaproteobacteria</taxon>
        <taxon>Enterobacterales</taxon>
        <taxon>Morganellaceae</taxon>
        <taxon>Proteus</taxon>
    </lineage>
</organism>
<dbReference type="RefSeq" id="WP_141650231.1">
    <property type="nucleotide sequence ID" value="NZ_CP047344.1"/>
</dbReference>
<protein>
    <recommendedName>
        <fullName evidence="3">Immunity 22 family protein</fullName>
    </recommendedName>
</protein>
<proteinExistence type="predicted"/>
<evidence type="ECO:0000313" key="2">
    <source>
        <dbReference type="Proteomes" id="UP000503287"/>
    </source>
</evidence>
<gene>
    <name evidence="1" type="ORF">GTH24_04130</name>
</gene>
<dbReference type="AlphaFoldDB" id="A0A6G6SF43"/>
<dbReference type="InterPro" id="IPR025560">
    <property type="entry name" value="Imm22"/>
</dbReference>
<name>A0A6G6SF43_PROVU</name>